<accession>A0A218VUM4</accession>
<dbReference type="PANTHER" id="PTHR31972:SF16">
    <property type="entry name" value="FAMILY PROTEIN, PUTATIVE (DUF868)-RELATED"/>
    <property type="match status" value="1"/>
</dbReference>
<dbReference type="AlphaFoldDB" id="A0A218VUM4"/>
<evidence type="ECO:0000313" key="1">
    <source>
        <dbReference type="EMBL" id="OWM63721.1"/>
    </source>
</evidence>
<evidence type="ECO:0000313" key="2">
    <source>
        <dbReference type="Proteomes" id="UP000197138"/>
    </source>
</evidence>
<organism evidence="1 2">
    <name type="scientific">Punica granatum</name>
    <name type="common">Pomegranate</name>
    <dbReference type="NCBI Taxonomy" id="22663"/>
    <lineage>
        <taxon>Eukaryota</taxon>
        <taxon>Viridiplantae</taxon>
        <taxon>Streptophyta</taxon>
        <taxon>Embryophyta</taxon>
        <taxon>Tracheophyta</taxon>
        <taxon>Spermatophyta</taxon>
        <taxon>Magnoliopsida</taxon>
        <taxon>eudicotyledons</taxon>
        <taxon>Gunneridae</taxon>
        <taxon>Pentapetalae</taxon>
        <taxon>rosids</taxon>
        <taxon>malvids</taxon>
        <taxon>Myrtales</taxon>
        <taxon>Lythraceae</taxon>
        <taxon>Punica</taxon>
    </lineage>
</organism>
<name>A0A218VUM4_PUNGR</name>
<reference evidence="2" key="1">
    <citation type="journal article" date="2017" name="Plant J.">
        <title>The pomegranate (Punica granatum L.) genome and the genomics of punicalagin biosynthesis.</title>
        <authorList>
            <person name="Qin G."/>
            <person name="Xu C."/>
            <person name="Ming R."/>
            <person name="Tang H."/>
            <person name="Guyot R."/>
            <person name="Kramer E.M."/>
            <person name="Hu Y."/>
            <person name="Yi X."/>
            <person name="Qi Y."/>
            <person name="Xu X."/>
            <person name="Gao Z."/>
            <person name="Pan H."/>
            <person name="Jian J."/>
            <person name="Tian Y."/>
            <person name="Yue Z."/>
            <person name="Xu Y."/>
        </authorList>
    </citation>
    <scope>NUCLEOTIDE SEQUENCE [LARGE SCALE GENOMIC DNA]</scope>
    <source>
        <strain evidence="2">cv. Dabenzi</strain>
    </source>
</reference>
<dbReference type="PANTHER" id="PTHR31972">
    <property type="entry name" value="EXPRESSED PROTEIN"/>
    <property type="match status" value="1"/>
</dbReference>
<dbReference type="Proteomes" id="UP000197138">
    <property type="component" value="Unassembled WGS sequence"/>
</dbReference>
<dbReference type="InterPro" id="IPR008586">
    <property type="entry name" value="DUF868_pln"/>
</dbReference>
<comment type="caution">
    <text evidence="1">The sequence shown here is derived from an EMBL/GenBank/DDBJ whole genome shotgun (WGS) entry which is preliminary data.</text>
</comment>
<protein>
    <recommendedName>
        <fullName evidence="3">DUF868 domain-containing protein</fullName>
    </recommendedName>
</protein>
<proteinExistence type="predicted"/>
<gene>
    <name evidence="1" type="ORF">CDL15_Pgr008264</name>
</gene>
<dbReference type="EMBL" id="MTKT01005898">
    <property type="protein sequence ID" value="OWM63721.1"/>
    <property type="molecule type" value="Genomic_DNA"/>
</dbReference>
<sequence>MGVSTMTRVADSKLRGTEVYSTEAQFRDLGPAHDIVIWCRRRERDGDGDESNERRRKCPVFALFLDAKRVFRPFRVRRLMWNFRGNQAIFVDGVLMDFLWDIHDWFFGPEYEYGFGVFMLRTRSGLDSRLRLGEEKLMSFDPEKGGSPPDEGIEFSLLICSDMKTIWSEAFRL</sequence>
<dbReference type="Pfam" id="PF05910">
    <property type="entry name" value="DUF868"/>
    <property type="match status" value="1"/>
</dbReference>
<evidence type="ECO:0008006" key="3">
    <source>
        <dbReference type="Google" id="ProtNLM"/>
    </source>
</evidence>